<reference evidence="1 2" key="1">
    <citation type="journal article" date="2018" name="Sci. Adv.">
        <title>Multi-heme cytochromes provide a pathway for survival in energy-limited environments.</title>
        <authorList>
            <person name="Deng X."/>
            <person name="Dohmae N."/>
            <person name="Nealson K.H."/>
            <person name="Hashimoto K."/>
            <person name="Okamoto A."/>
        </authorList>
    </citation>
    <scope>NUCLEOTIDE SEQUENCE [LARGE SCALE GENOMIC DNA]</scope>
    <source>
        <strain evidence="1 2">IS5</strain>
        <plasmid evidence="2">pdfe dna</plasmid>
    </source>
</reference>
<dbReference type="EMBL" id="AP017379">
    <property type="protein sequence ID" value="BBD10108.1"/>
    <property type="molecule type" value="Genomic_DNA"/>
</dbReference>
<dbReference type="AlphaFoldDB" id="A0A2Z6B3T5"/>
<dbReference type="Proteomes" id="UP000269883">
    <property type="component" value="Plasmid pDFE"/>
</dbReference>
<proteinExistence type="predicted"/>
<geneLocation type="plasmid" evidence="2">
    <name>pdfe dna</name>
</geneLocation>
<name>A0A2Z6B3T5_9BACT</name>
<organism evidence="1 2">
    <name type="scientific">Desulfovibrio ferrophilus</name>
    <dbReference type="NCBI Taxonomy" id="241368"/>
    <lineage>
        <taxon>Bacteria</taxon>
        <taxon>Pseudomonadati</taxon>
        <taxon>Thermodesulfobacteriota</taxon>
        <taxon>Desulfovibrionia</taxon>
        <taxon>Desulfovibrionales</taxon>
        <taxon>Desulfovibrionaceae</taxon>
        <taxon>Desulfovibrio</taxon>
    </lineage>
</organism>
<protein>
    <submittedName>
        <fullName evidence="1">Putative flavin-nucleotide-binding protein</fullName>
    </submittedName>
</protein>
<evidence type="ECO:0000313" key="2">
    <source>
        <dbReference type="Proteomes" id="UP000269883"/>
    </source>
</evidence>
<sequence>MKIFSVTAVKARATNSFKKKFPGKARFLLPWQEIVTVEEDGEIQTRYERRGMCGPSSQGSVKLARDLVLLVKINKDSGEIVNFFVSVVN</sequence>
<keyword evidence="2" id="KW-1185">Reference proteome</keyword>
<evidence type="ECO:0000313" key="1">
    <source>
        <dbReference type="EMBL" id="BBD10108.1"/>
    </source>
</evidence>
<keyword evidence="1" id="KW-0614">Plasmid</keyword>
<dbReference type="KEGG" id="dfl:DFE_A0007"/>
<accession>A0A2Z6B3T5</accession>
<gene>
    <name evidence="1" type="ORF">DFE_A0007</name>
</gene>